<dbReference type="EMBL" id="SPUK01000012">
    <property type="protein sequence ID" value="TQV93437.1"/>
    <property type="molecule type" value="Genomic_DNA"/>
</dbReference>
<evidence type="ECO:0000313" key="2">
    <source>
        <dbReference type="EMBL" id="TQV93437.1"/>
    </source>
</evidence>
<dbReference type="PANTHER" id="PTHR10622">
    <property type="entry name" value="HET DOMAIN-CONTAINING PROTEIN"/>
    <property type="match status" value="1"/>
</dbReference>
<dbReference type="PANTHER" id="PTHR10622:SF10">
    <property type="entry name" value="HET DOMAIN-CONTAINING PROTEIN"/>
    <property type="match status" value="1"/>
</dbReference>
<reference evidence="2 3" key="1">
    <citation type="journal article" date="2019" name="Appl. Microbiol. Biotechnol.">
        <title>Genome sequence of Isaria javanica and comparative genome analysis insights into family S53 peptidase evolution in fungal entomopathogens.</title>
        <authorList>
            <person name="Lin R."/>
            <person name="Zhang X."/>
            <person name="Xin B."/>
            <person name="Zou M."/>
            <person name="Gao Y."/>
            <person name="Qin F."/>
            <person name="Hu Q."/>
            <person name="Xie B."/>
            <person name="Cheng X."/>
        </authorList>
    </citation>
    <scope>NUCLEOTIDE SEQUENCE [LARGE SCALE GENOMIC DNA]</scope>
    <source>
        <strain evidence="2 3">IJ1G</strain>
    </source>
</reference>
<name>A0A545UVE8_9HYPO</name>
<organism evidence="2 3">
    <name type="scientific">Cordyceps javanica</name>
    <dbReference type="NCBI Taxonomy" id="43265"/>
    <lineage>
        <taxon>Eukaryota</taxon>
        <taxon>Fungi</taxon>
        <taxon>Dikarya</taxon>
        <taxon>Ascomycota</taxon>
        <taxon>Pezizomycotina</taxon>
        <taxon>Sordariomycetes</taxon>
        <taxon>Hypocreomycetidae</taxon>
        <taxon>Hypocreales</taxon>
        <taxon>Cordycipitaceae</taxon>
        <taxon>Cordyceps</taxon>
    </lineage>
</organism>
<gene>
    <name evidence="2" type="ORF">IF1G_08015</name>
</gene>
<comment type="caution">
    <text evidence="2">The sequence shown here is derived from an EMBL/GenBank/DDBJ whole genome shotgun (WGS) entry which is preliminary data.</text>
</comment>
<accession>A0A545UVE8</accession>
<proteinExistence type="predicted"/>
<keyword evidence="3" id="KW-1185">Reference proteome</keyword>
<dbReference type="STRING" id="43265.A0A545UVE8"/>
<protein>
    <submittedName>
        <fullName evidence="2">Uncharacterized protein</fullName>
    </submittedName>
</protein>
<dbReference type="Proteomes" id="UP000315783">
    <property type="component" value="Unassembled WGS sequence"/>
</dbReference>
<evidence type="ECO:0000256" key="1">
    <source>
        <dbReference type="SAM" id="MobiDB-lite"/>
    </source>
</evidence>
<evidence type="ECO:0000313" key="3">
    <source>
        <dbReference type="Proteomes" id="UP000315783"/>
    </source>
</evidence>
<sequence>MFRWYCNVTRRYMYMEDVSRADKSDEEGKDLCRSSFQASRWLTRGWTCGLSRRQRISLETMIRDIAGLPAKALRGTSLSEFTVSERESSARNRQTKYGLKNDYEKK</sequence>
<dbReference type="AlphaFoldDB" id="A0A545UVE8"/>
<feature type="region of interest" description="Disordered" evidence="1">
    <location>
        <begin position="84"/>
        <end position="106"/>
    </location>
</feature>